<evidence type="ECO:0000313" key="1">
    <source>
        <dbReference type="EMBL" id="KRL65861.1"/>
    </source>
</evidence>
<dbReference type="STRING" id="1423815.FC27_GL001230"/>
<reference evidence="1 2" key="1">
    <citation type="journal article" date="2015" name="Genome Announc.">
        <title>Expanding the biotechnology potential of lactobacilli through comparative genomics of 213 strains and associated genera.</title>
        <authorList>
            <person name="Sun Z."/>
            <person name="Harris H.M."/>
            <person name="McCann A."/>
            <person name="Guo C."/>
            <person name="Argimon S."/>
            <person name="Zhang W."/>
            <person name="Yang X."/>
            <person name="Jeffery I.B."/>
            <person name="Cooney J.C."/>
            <person name="Kagawa T.F."/>
            <person name="Liu W."/>
            <person name="Song Y."/>
            <person name="Salvetti E."/>
            <person name="Wrobel A."/>
            <person name="Rasinkangas P."/>
            <person name="Parkhill J."/>
            <person name="Rea M.C."/>
            <person name="O'Sullivan O."/>
            <person name="Ritari J."/>
            <person name="Douillard F.P."/>
            <person name="Paul Ross R."/>
            <person name="Yang R."/>
            <person name="Briner A.E."/>
            <person name="Felis G.E."/>
            <person name="de Vos W.M."/>
            <person name="Barrangou R."/>
            <person name="Klaenhammer T.R."/>
            <person name="Caufield P.W."/>
            <person name="Cui Y."/>
            <person name="Zhang H."/>
            <person name="O'Toole P.W."/>
        </authorList>
    </citation>
    <scope>NUCLEOTIDE SEQUENCE [LARGE SCALE GENOMIC DNA]</scope>
    <source>
        <strain evidence="1 2">DSM 14857</strain>
    </source>
</reference>
<dbReference type="Proteomes" id="UP000051647">
    <property type="component" value="Unassembled WGS sequence"/>
</dbReference>
<dbReference type="AlphaFoldDB" id="A0A0R1SHZ7"/>
<proteinExistence type="predicted"/>
<dbReference type="EMBL" id="AZFA01000025">
    <property type="protein sequence ID" value="KRL65861.1"/>
    <property type="molecule type" value="Genomic_DNA"/>
</dbReference>
<name>A0A0R1SHZ7_9LACO</name>
<sequence>MGLLGDYDYDLYQDSRNTFELEAVAKFRNIQIEADKEATKQSDVPAFLTKINQQLADEAYDRTVALFGEMIDLGSPKMKLHFDLMG</sequence>
<keyword evidence="2" id="KW-1185">Reference proteome</keyword>
<accession>A0A0R1SHZ7</accession>
<gene>
    <name evidence="1" type="ORF">FC27_GL001230</name>
</gene>
<evidence type="ECO:0000313" key="2">
    <source>
        <dbReference type="Proteomes" id="UP000051647"/>
    </source>
</evidence>
<organism evidence="1 2">
    <name type="scientific">Companilactobacillus versmoldensis DSM 14857 = KCTC 3814</name>
    <dbReference type="NCBI Taxonomy" id="1423815"/>
    <lineage>
        <taxon>Bacteria</taxon>
        <taxon>Bacillati</taxon>
        <taxon>Bacillota</taxon>
        <taxon>Bacilli</taxon>
        <taxon>Lactobacillales</taxon>
        <taxon>Lactobacillaceae</taxon>
        <taxon>Companilactobacillus</taxon>
    </lineage>
</organism>
<dbReference type="eggNOG" id="COG4690">
    <property type="taxonomic scope" value="Bacteria"/>
</dbReference>
<dbReference type="PATRIC" id="fig|1423815.3.peg.1261"/>
<protein>
    <submittedName>
        <fullName evidence="1">Uncharacterized protein</fullName>
    </submittedName>
</protein>
<comment type="caution">
    <text evidence="1">The sequence shown here is derived from an EMBL/GenBank/DDBJ whole genome shotgun (WGS) entry which is preliminary data.</text>
</comment>